<reference evidence="7 8" key="1">
    <citation type="submission" date="2012-09" db="EMBL/GenBank/DDBJ databases">
        <title>Genome Sequence of Bacillus sp. DW5-4.</title>
        <authorList>
            <person name="Lai Q."/>
            <person name="Liu Y."/>
            <person name="Shao Z."/>
        </authorList>
    </citation>
    <scope>NUCLEOTIDE SEQUENCE [LARGE SCALE GENOMIC DNA]</scope>
    <source>
        <strain evidence="7 8">DW5-4</strain>
    </source>
</reference>
<dbReference type="eggNOG" id="COG1001">
    <property type="taxonomic scope" value="Bacteria"/>
</dbReference>
<name>A0A081LCF5_9BACI</name>
<evidence type="ECO:0000256" key="3">
    <source>
        <dbReference type="ARBA" id="ARBA00022801"/>
    </source>
</evidence>
<evidence type="ECO:0000256" key="2">
    <source>
        <dbReference type="ARBA" id="ARBA00012782"/>
    </source>
</evidence>
<accession>A0A081LCF5</accession>
<evidence type="ECO:0000259" key="6">
    <source>
        <dbReference type="Pfam" id="PF13382"/>
    </source>
</evidence>
<protein>
    <recommendedName>
        <fullName evidence="2">adenine deaminase</fullName>
        <ecNumber evidence="2">3.5.4.2</ecNumber>
    </recommendedName>
</protein>
<dbReference type="Proteomes" id="UP000028091">
    <property type="component" value="Unassembled WGS sequence"/>
</dbReference>
<evidence type="ECO:0000259" key="5">
    <source>
        <dbReference type="Pfam" id="PF01979"/>
    </source>
</evidence>
<evidence type="ECO:0000256" key="4">
    <source>
        <dbReference type="ARBA" id="ARBA00047720"/>
    </source>
</evidence>
<evidence type="ECO:0000313" key="7">
    <source>
        <dbReference type="EMBL" id="KEP26931.1"/>
    </source>
</evidence>
<evidence type="ECO:0000313" key="8">
    <source>
        <dbReference type="Proteomes" id="UP000028091"/>
    </source>
</evidence>
<dbReference type="Gene3D" id="2.30.40.10">
    <property type="entry name" value="Urease, subunit C, domain 1"/>
    <property type="match status" value="1"/>
</dbReference>
<dbReference type="EC" id="3.5.4.2" evidence="2"/>
<dbReference type="SUPFAM" id="SSF51556">
    <property type="entry name" value="Metallo-dependent hydrolases"/>
    <property type="match status" value="1"/>
</dbReference>
<dbReference type="InterPro" id="IPR026912">
    <property type="entry name" value="Adenine_deam_C"/>
</dbReference>
<dbReference type="RefSeq" id="WP_034320220.1">
    <property type="nucleotide sequence ID" value="NZ_JOTP01000006.1"/>
</dbReference>
<dbReference type="PANTHER" id="PTHR11113:SF6">
    <property type="entry name" value="ADENINE DEAMINASE YERA-RELATED"/>
    <property type="match status" value="1"/>
</dbReference>
<dbReference type="Pfam" id="PF01979">
    <property type="entry name" value="Amidohydro_1"/>
    <property type="match status" value="1"/>
</dbReference>
<evidence type="ECO:0000256" key="1">
    <source>
        <dbReference type="ARBA" id="ARBA00006773"/>
    </source>
</evidence>
<keyword evidence="8" id="KW-1185">Reference proteome</keyword>
<dbReference type="InterPro" id="IPR011059">
    <property type="entry name" value="Metal-dep_hydrolase_composite"/>
</dbReference>
<dbReference type="Pfam" id="PF13382">
    <property type="entry name" value="Adenine_deam_C"/>
    <property type="match status" value="1"/>
</dbReference>
<dbReference type="InterPro" id="IPR006680">
    <property type="entry name" value="Amidohydro-rel"/>
</dbReference>
<comment type="caution">
    <text evidence="7">The sequence shown here is derived from an EMBL/GenBank/DDBJ whole genome shotgun (WGS) entry which is preliminary data.</text>
</comment>
<sequence length="580" mass="66698">MSERTFNWRNNDIRTQIDVVDSKIVPTLLLTNGLVLNPFLKQWVKANIWIHDDRIVYVGAELPQNKSTKRVIDCEGKYIVPGYIEPHAHPFHIYNPQSLAEYVSQFGTTTMVSDNLFLLLQSNEKKALSTLCELKKQPFQYFWWSRYDLQTEVRYEDEMLPINYRKEWIDHPDVLQGGELTSWPRLMDGDDLILYCMQETKKQRKRIEGHFPGASEKTLTKMKLFGADSDHEAMNADDVLKRLSLGYYVSLRHSSIRPDLVTILRELHERDFRHYDHFFYTTDGAAPHFYEEGMINRLISIALEEGVPTIDAYNMATFNIAKYYQIDDLLGVVGPGRLASLNILDDPMNPNPDSVISKGVILKLEGENQHQFKETKWENGGLVPLDLGYDLTMSDLQFSMPLGVKMRNAVIMEPYTVEIDNSVNQLTCDHDQSFFSLIDRKGEWRVNTMLKGFANKVQGFVSSFSTTGDILVIGKNKDDMMLAHKRMKEIGGGIVLTENGKILHEIPLQLSGCASAEPFETVLQQEQTLRELLIERGYPFDCPIDTLVFFQSTHLPYIRVTPRGIFDVMKKTVLFPSIMR</sequence>
<comment type="similarity">
    <text evidence="1">Belongs to the metallo-dependent hydrolases superfamily. Adenine deaminase family.</text>
</comment>
<proteinExistence type="inferred from homology"/>
<dbReference type="GO" id="GO:0000034">
    <property type="term" value="F:adenine deaminase activity"/>
    <property type="evidence" value="ECO:0007669"/>
    <property type="project" value="UniProtKB-EC"/>
</dbReference>
<dbReference type="PANTHER" id="PTHR11113">
    <property type="entry name" value="N-ACETYLGLUCOSAMINE-6-PHOSPHATE DEACETYLASE"/>
    <property type="match status" value="1"/>
</dbReference>
<organism evidence="7 8">
    <name type="scientific">Bacillus zhangzhouensis</name>
    <dbReference type="NCBI Taxonomy" id="1178540"/>
    <lineage>
        <taxon>Bacteria</taxon>
        <taxon>Bacillati</taxon>
        <taxon>Bacillota</taxon>
        <taxon>Bacilli</taxon>
        <taxon>Bacillales</taxon>
        <taxon>Bacillaceae</taxon>
        <taxon>Bacillus</taxon>
    </lineage>
</organism>
<comment type="catalytic activity">
    <reaction evidence="4">
        <text>adenine + H2O + H(+) = hypoxanthine + NH4(+)</text>
        <dbReference type="Rhea" id="RHEA:23688"/>
        <dbReference type="ChEBI" id="CHEBI:15377"/>
        <dbReference type="ChEBI" id="CHEBI:15378"/>
        <dbReference type="ChEBI" id="CHEBI:16708"/>
        <dbReference type="ChEBI" id="CHEBI:17368"/>
        <dbReference type="ChEBI" id="CHEBI:28938"/>
        <dbReference type="EC" id="3.5.4.2"/>
    </reaction>
</comment>
<dbReference type="InterPro" id="IPR032466">
    <property type="entry name" value="Metal_Hydrolase"/>
</dbReference>
<dbReference type="Gene3D" id="3.20.20.140">
    <property type="entry name" value="Metal-dependent hydrolases"/>
    <property type="match status" value="1"/>
</dbReference>
<feature type="domain" description="Adenine deaminase C-terminal" evidence="6">
    <location>
        <begin position="416"/>
        <end position="571"/>
    </location>
</feature>
<dbReference type="OrthoDB" id="9775607at2"/>
<dbReference type="AlphaFoldDB" id="A0A081LCF5"/>
<gene>
    <name evidence="7" type="ORF">BA70_17085</name>
</gene>
<dbReference type="SUPFAM" id="SSF51338">
    <property type="entry name" value="Composite domain of metallo-dependent hydrolases"/>
    <property type="match status" value="1"/>
</dbReference>
<dbReference type="EMBL" id="JOTP01000006">
    <property type="protein sequence ID" value="KEP26931.1"/>
    <property type="molecule type" value="Genomic_DNA"/>
</dbReference>
<keyword evidence="3" id="KW-0378">Hydrolase</keyword>
<feature type="domain" description="Amidohydrolase-related" evidence="5">
    <location>
        <begin position="78"/>
        <end position="360"/>
    </location>
</feature>